<dbReference type="PANTHER" id="PTHR13696:SF52">
    <property type="entry name" value="PARA FAMILY PROTEIN CT_582"/>
    <property type="match status" value="1"/>
</dbReference>
<feature type="domain" description="AAA" evidence="2">
    <location>
        <begin position="3"/>
        <end position="181"/>
    </location>
</feature>
<evidence type="ECO:0000259" key="2">
    <source>
        <dbReference type="Pfam" id="PF13614"/>
    </source>
</evidence>
<dbReference type="FunFam" id="3.40.50.300:FF:000285">
    <property type="entry name" value="Sporulation initiation inhibitor Soj"/>
    <property type="match status" value="1"/>
</dbReference>
<accession>A0A0P6XMX5</accession>
<protein>
    <recommendedName>
        <fullName evidence="2">AAA domain-containing protein</fullName>
    </recommendedName>
</protein>
<dbReference type="STRING" id="869279.SE15_03020"/>
<reference evidence="3 4" key="1">
    <citation type="submission" date="2015-07" db="EMBL/GenBank/DDBJ databases">
        <title>Whole genome sequence of Thermanaerothrix daxensis DSM 23592.</title>
        <authorList>
            <person name="Hemp J."/>
            <person name="Ward L.M."/>
            <person name="Pace L.A."/>
            <person name="Fischer W.W."/>
        </authorList>
    </citation>
    <scope>NUCLEOTIDE SEQUENCE [LARGE SCALE GENOMIC DNA]</scope>
    <source>
        <strain evidence="3 4">GNS-1</strain>
    </source>
</reference>
<evidence type="ECO:0000313" key="3">
    <source>
        <dbReference type="EMBL" id="KPL84156.1"/>
    </source>
</evidence>
<dbReference type="Proteomes" id="UP000050544">
    <property type="component" value="Unassembled WGS sequence"/>
</dbReference>
<name>A0A0P6XMX5_9CHLR</name>
<dbReference type="EMBL" id="LGKO01000002">
    <property type="protein sequence ID" value="KPL84156.1"/>
    <property type="molecule type" value="Genomic_DNA"/>
</dbReference>
<sequence length="261" mass="28717">MGRTIAIVNQKGGVAKTTTCLSLGACLAEQGHRVLLIDLDPQMNLSVCAGVRDPLEDGSVVDWLAHGLDPHDDNSRFTVIALPPDGLTLLPGDPGLVSLERRLVEVPGYEFGLRNAINSVASDYEYILIDCSPSLGPLTLMALTAAQHVVVPVPADYLAAWGLMQLITTIEAVKERTNPVLDYSLLCVMFDRRNSISHSMLERLRASFADRLWQTVIGLDTRLREAAAAGEPILRYAPKSRAAQHYRQWAREILAFFEELK</sequence>
<gene>
    <name evidence="3" type="ORF">SE15_03020</name>
</gene>
<dbReference type="InterPro" id="IPR025669">
    <property type="entry name" value="AAA_dom"/>
</dbReference>
<dbReference type="Pfam" id="PF13614">
    <property type="entry name" value="AAA_31"/>
    <property type="match status" value="1"/>
</dbReference>
<dbReference type="Gene3D" id="3.40.50.300">
    <property type="entry name" value="P-loop containing nucleotide triphosphate hydrolases"/>
    <property type="match status" value="1"/>
</dbReference>
<dbReference type="AlphaFoldDB" id="A0A0P6XMX5"/>
<dbReference type="InterPro" id="IPR050678">
    <property type="entry name" value="DNA_Partitioning_ATPase"/>
</dbReference>
<dbReference type="RefSeq" id="WP_054520614.1">
    <property type="nucleotide sequence ID" value="NZ_LGKO01000002.1"/>
</dbReference>
<proteinExistence type="inferred from homology"/>
<dbReference type="CDD" id="cd02042">
    <property type="entry name" value="ParAB_family"/>
    <property type="match status" value="1"/>
</dbReference>
<dbReference type="PANTHER" id="PTHR13696">
    <property type="entry name" value="P-LOOP CONTAINING NUCLEOSIDE TRIPHOSPHATE HYDROLASE"/>
    <property type="match status" value="1"/>
</dbReference>
<dbReference type="OrthoDB" id="9791162at2"/>
<dbReference type="InterPro" id="IPR027417">
    <property type="entry name" value="P-loop_NTPase"/>
</dbReference>
<comment type="caution">
    <text evidence="3">The sequence shown here is derived from an EMBL/GenBank/DDBJ whole genome shotgun (WGS) entry which is preliminary data.</text>
</comment>
<dbReference type="SUPFAM" id="SSF52540">
    <property type="entry name" value="P-loop containing nucleoside triphosphate hydrolases"/>
    <property type="match status" value="1"/>
</dbReference>
<keyword evidence="4" id="KW-1185">Reference proteome</keyword>
<organism evidence="3 4">
    <name type="scientific">Thermanaerothrix daxensis</name>
    <dbReference type="NCBI Taxonomy" id="869279"/>
    <lineage>
        <taxon>Bacteria</taxon>
        <taxon>Bacillati</taxon>
        <taxon>Chloroflexota</taxon>
        <taxon>Anaerolineae</taxon>
        <taxon>Anaerolineales</taxon>
        <taxon>Anaerolineaceae</taxon>
        <taxon>Thermanaerothrix</taxon>
    </lineage>
</organism>
<evidence type="ECO:0000256" key="1">
    <source>
        <dbReference type="ARBA" id="ARBA00006976"/>
    </source>
</evidence>
<comment type="similarity">
    <text evidence="1">Belongs to the ParA family.</text>
</comment>
<evidence type="ECO:0000313" key="4">
    <source>
        <dbReference type="Proteomes" id="UP000050544"/>
    </source>
</evidence>